<organism evidence="1 2">
    <name type="scientific">[Clostridium] clostridioforme 90A8</name>
    <dbReference type="NCBI Taxonomy" id="999408"/>
    <lineage>
        <taxon>Bacteria</taxon>
        <taxon>Bacillati</taxon>
        <taxon>Bacillota</taxon>
        <taxon>Clostridia</taxon>
        <taxon>Lachnospirales</taxon>
        <taxon>Lachnospiraceae</taxon>
        <taxon>Enterocloster</taxon>
    </lineage>
</organism>
<dbReference type="InterPro" id="IPR050490">
    <property type="entry name" value="Bact_solute-bd_prot1"/>
</dbReference>
<dbReference type="HOGENOM" id="CLU_031285_14_0_9"/>
<name>A0A0E2H5X3_9FIRM</name>
<dbReference type="PROSITE" id="PS51257">
    <property type="entry name" value="PROKAR_LIPOPROTEIN"/>
    <property type="match status" value="1"/>
</dbReference>
<sequence length="421" mass="47670">MNGCKRILSIILMSVILTGCSQRFSEIMLIENEPSEEQEHMFLSVFGYKADALNLIAIEKILNRFMEENPDIIVNYEGVKGIEYWKAFERRAEANVLDDVFMVDHDRVINMADKGKLADLSSLSTIENYQDRMKEQFISEDGSVYFLPTCISFYGLYINYSLLEAHGQKVPENWSDFMEVCDYFAAKGITPVIANNYASLRKLIAAKSLYSVYQQDTASAIKEFNREPAKLANTLRPGIEMVEEMIERKWIDCAEVLETEQTSDDLKLFVGGNRPFMVTGGWAAIRVKNMEPDFSYGVHAFPILDDGSVLVVEGNTCISVNAGSEHLEEVMRLVECITQPDSIWEYCDSQSSYTPLQDDRMPADRTILPATECFECGRIVLGSDFRLDLPVDASLVEITWQMLNGMPADEAVTQLKQLLTQ</sequence>
<dbReference type="PATRIC" id="fig|999408.3.peg.4165"/>
<dbReference type="EMBL" id="AGYR01000042">
    <property type="protein sequence ID" value="ENZ11546.1"/>
    <property type="molecule type" value="Genomic_DNA"/>
</dbReference>
<gene>
    <name evidence="1" type="ORF">HMPREF1090_03901</name>
</gene>
<dbReference type="AlphaFoldDB" id="A0A0E2H5X3"/>
<dbReference type="Pfam" id="PF13416">
    <property type="entry name" value="SBP_bac_8"/>
    <property type="match status" value="1"/>
</dbReference>
<dbReference type="Gene3D" id="3.40.190.10">
    <property type="entry name" value="Periplasmic binding protein-like II"/>
    <property type="match status" value="2"/>
</dbReference>
<dbReference type="InterPro" id="IPR006059">
    <property type="entry name" value="SBP"/>
</dbReference>
<evidence type="ECO:0000313" key="1">
    <source>
        <dbReference type="EMBL" id="ENZ11546.1"/>
    </source>
</evidence>
<evidence type="ECO:0000313" key="2">
    <source>
        <dbReference type="Proteomes" id="UP000013085"/>
    </source>
</evidence>
<dbReference type="SUPFAM" id="SSF53850">
    <property type="entry name" value="Periplasmic binding protein-like II"/>
    <property type="match status" value="1"/>
</dbReference>
<dbReference type="Proteomes" id="UP000013085">
    <property type="component" value="Unassembled WGS sequence"/>
</dbReference>
<protein>
    <recommendedName>
        <fullName evidence="3">Multiple sugar ABC transporter substrate-binding protein</fullName>
    </recommendedName>
</protein>
<evidence type="ECO:0008006" key="3">
    <source>
        <dbReference type="Google" id="ProtNLM"/>
    </source>
</evidence>
<dbReference type="RefSeq" id="WP_002593884.1">
    <property type="nucleotide sequence ID" value="NZ_KB850981.1"/>
</dbReference>
<dbReference type="GeneID" id="57960890"/>
<proteinExistence type="predicted"/>
<dbReference type="PANTHER" id="PTHR43649">
    <property type="entry name" value="ARABINOSE-BINDING PROTEIN-RELATED"/>
    <property type="match status" value="1"/>
</dbReference>
<comment type="caution">
    <text evidence="1">The sequence shown here is derived from an EMBL/GenBank/DDBJ whole genome shotgun (WGS) entry which is preliminary data.</text>
</comment>
<reference evidence="1 2" key="1">
    <citation type="submission" date="2013-01" db="EMBL/GenBank/DDBJ databases">
        <title>The Genome Sequence of Clostridium clostridioforme 90A8.</title>
        <authorList>
            <consortium name="The Broad Institute Genome Sequencing Platform"/>
            <person name="Earl A."/>
            <person name="Ward D."/>
            <person name="Feldgarden M."/>
            <person name="Gevers D."/>
            <person name="Courvalin P."/>
            <person name="Lambert T."/>
            <person name="Walker B."/>
            <person name="Young S.K."/>
            <person name="Zeng Q."/>
            <person name="Gargeya S."/>
            <person name="Fitzgerald M."/>
            <person name="Haas B."/>
            <person name="Abouelleil A."/>
            <person name="Alvarado L."/>
            <person name="Arachchi H.M."/>
            <person name="Berlin A.M."/>
            <person name="Chapman S.B."/>
            <person name="Dewar J."/>
            <person name="Goldberg J."/>
            <person name="Griggs A."/>
            <person name="Gujja S."/>
            <person name="Hansen M."/>
            <person name="Howarth C."/>
            <person name="Imamovic A."/>
            <person name="Larimer J."/>
            <person name="McCowan C."/>
            <person name="Murphy C."/>
            <person name="Neiman D."/>
            <person name="Pearson M."/>
            <person name="Priest M."/>
            <person name="Roberts A."/>
            <person name="Saif S."/>
            <person name="Shea T."/>
            <person name="Sisk P."/>
            <person name="Sykes S."/>
            <person name="Wortman J."/>
            <person name="Nusbaum C."/>
            <person name="Birren B."/>
        </authorList>
    </citation>
    <scope>NUCLEOTIDE SEQUENCE [LARGE SCALE GENOMIC DNA]</scope>
    <source>
        <strain evidence="1 2">90A8</strain>
    </source>
</reference>
<accession>A0A0E2H5X3</accession>